<keyword evidence="6" id="KW-1185">Reference proteome</keyword>
<gene>
    <name evidence="5" type="ORF">CALCODRAFT_497528</name>
</gene>
<dbReference type="PROSITE" id="PS50054">
    <property type="entry name" value="TYR_PHOSPHATASE_DUAL"/>
    <property type="match status" value="1"/>
</dbReference>
<dbReference type="PROSITE" id="PS50056">
    <property type="entry name" value="TYR_PHOSPHATASE_2"/>
    <property type="match status" value="1"/>
</dbReference>
<dbReference type="OrthoDB" id="2017893at2759"/>
<dbReference type="GO" id="GO:0070372">
    <property type="term" value="P:regulation of ERK1 and ERK2 cascade"/>
    <property type="evidence" value="ECO:0007669"/>
    <property type="project" value="TreeGrafter"/>
</dbReference>
<organism evidence="5 6">
    <name type="scientific">Calocera cornea HHB12733</name>
    <dbReference type="NCBI Taxonomy" id="1353952"/>
    <lineage>
        <taxon>Eukaryota</taxon>
        <taxon>Fungi</taxon>
        <taxon>Dikarya</taxon>
        <taxon>Basidiomycota</taxon>
        <taxon>Agaricomycotina</taxon>
        <taxon>Dacrymycetes</taxon>
        <taxon>Dacrymycetales</taxon>
        <taxon>Dacrymycetaceae</taxon>
        <taxon>Calocera</taxon>
    </lineage>
</organism>
<dbReference type="InterPro" id="IPR052449">
    <property type="entry name" value="STYX-Interacting_Phosphatase"/>
</dbReference>
<proteinExistence type="inferred from homology"/>
<dbReference type="Pfam" id="PF00782">
    <property type="entry name" value="DSPc"/>
    <property type="match status" value="1"/>
</dbReference>
<dbReference type="FunFam" id="3.90.190.10:FF:000036">
    <property type="entry name" value="Serine/threonine/tyrosine-interacting protein a"/>
    <property type="match status" value="1"/>
</dbReference>
<dbReference type="InParanoid" id="A0A165F7X4"/>
<dbReference type="AlphaFoldDB" id="A0A165F7X4"/>
<feature type="compositionally biased region" description="Acidic residues" evidence="2">
    <location>
        <begin position="213"/>
        <end position="224"/>
    </location>
</feature>
<feature type="domain" description="Tyrosine-protein phosphatase" evidence="3">
    <location>
        <begin position="24"/>
        <end position="170"/>
    </location>
</feature>
<dbReference type="InterPro" id="IPR020422">
    <property type="entry name" value="TYR_PHOSPHATASE_DUAL_dom"/>
</dbReference>
<dbReference type="InterPro" id="IPR000340">
    <property type="entry name" value="Dual-sp_phosphatase_cat-dom"/>
</dbReference>
<dbReference type="EMBL" id="KV423979">
    <property type="protein sequence ID" value="KZT56359.1"/>
    <property type="molecule type" value="Genomic_DNA"/>
</dbReference>
<accession>A0A165F7X4</accession>
<dbReference type="GO" id="GO:0062026">
    <property type="term" value="P:negative regulation of SCF-dependent proteasomal ubiquitin-dependent catabolic process"/>
    <property type="evidence" value="ECO:0007669"/>
    <property type="project" value="TreeGrafter"/>
</dbReference>
<dbReference type="PANTHER" id="PTHR46588:SF1">
    <property type="entry name" value="SERINE_THREONINE_TYROSINE-INTERACTING PROTEIN"/>
    <property type="match status" value="1"/>
</dbReference>
<dbReference type="PANTHER" id="PTHR46588">
    <property type="entry name" value="SERINE/THREONINE/TYROSINE-INTERACTING PROTEIN"/>
    <property type="match status" value="1"/>
</dbReference>
<dbReference type="GO" id="GO:0140096">
    <property type="term" value="F:catalytic activity, acting on a protein"/>
    <property type="evidence" value="ECO:0007669"/>
    <property type="project" value="UniProtKB-ARBA"/>
</dbReference>
<evidence type="ECO:0000313" key="6">
    <source>
        <dbReference type="Proteomes" id="UP000076842"/>
    </source>
</evidence>
<protein>
    <submittedName>
        <fullName evidence="5">Phosphatases II</fullName>
    </submittedName>
</protein>
<sequence length="224" mass="25776">MSYVAQQDMPALPGKEWRYEMRRECQEIIPGLLLGPFQVSKDLDTLLSLGVTHILCIRDPKEAFLVKERFPDRFHYMVLDVVDNDEQNLISLFNGPKQFIYDAINNGGTALVHCNGGISLSPTFVILFIMQHNSMSYTEALHYVQNKRYCISPNTGFMAQLKEYEPIYRAQKAILAMPPQAGRTMSNRRKRDEDEDDETEWNSRRPHGPMDKPEDDDQTMDVAA</sequence>
<dbReference type="SMART" id="SM00195">
    <property type="entry name" value="DSPc"/>
    <property type="match status" value="1"/>
</dbReference>
<dbReference type="InterPro" id="IPR000387">
    <property type="entry name" value="Tyr_Pase_dom"/>
</dbReference>
<dbReference type="Proteomes" id="UP000076842">
    <property type="component" value="Unassembled WGS sequence"/>
</dbReference>
<evidence type="ECO:0000256" key="1">
    <source>
        <dbReference type="ARBA" id="ARBA00009649"/>
    </source>
</evidence>
<dbReference type="STRING" id="1353952.A0A165F7X4"/>
<dbReference type="Gene3D" id="3.90.190.10">
    <property type="entry name" value="Protein tyrosine phosphatase superfamily"/>
    <property type="match status" value="1"/>
</dbReference>
<reference evidence="5 6" key="1">
    <citation type="journal article" date="2016" name="Mol. Biol. Evol.">
        <title>Comparative Genomics of Early-Diverging Mushroom-Forming Fungi Provides Insights into the Origins of Lignocellulose Decay Capabilities.</title>
        <authorList>
            <person name="Nagy L.G."/>
            <person name="Riley R."/>
            <person name="Tritt A."/>
            <person name="Adam C."/>
            <person name="Daum C."/>
            <person name="Floudas D."/>
            <person name="Sun H."/>
            <person name="Yadav J.S."/>
            <person name="Pangilinan J."/>
            <person name="Larsson K.H."/>
            <person name="Matsuura K."/>
            <person name="Barry K."/>
            <person name="Labutti K."/>
            <person name="Kuo R."/>
            <person name="Ohm R.A."/>
            <person name="Bhattacharya S.S."/>
            <person name="Shirouzu T."/>
            <person name="Yoshinaga Y."/>
            <person name="Martin F.M."/>
            <person name="Grigoriev I.V."/>
            <person name="Hibbett D.S."/>
        </authorList>
    </citation>
    <scope>NUCLEOTIDE SEQUENCE [LARGE SCALE GENOMIC DNA]</scope>
    <source>
        <strain evidence="5 6">HHB12733</strain>
    </source>
</reference>
<dbReference type="SUPFAM" id="SSF52799">
    <property type="entry name" value="(Phosphotyrosine protein) phosphatases II"/>
    <property type="match status" value="1"/>
</dbReference>
<evidence type="ECO:0000259" key="4">
    <source>
        <dbReference type="PROSITE" id="PS50056"/>
    </source>
</evidence>
<evidence type="ECO:0000256" key="2">
    <source>
        <dbReference type="SAM" id="MobiDB-lite"/>
    </source>
</evidence>
<feature type="region of interest" description="Disordered" evidence="2">
    <location>
        <begin position="178"/>
        <end position="224"/>
    </location>
</feature>
<dbReference type="GO" id="GO:1990444">
    <property type="term" value="F:F-box domain binding"/>
    <property type="evidence" value="ECO:0007669"/>
    <property type="project" value="TreeGrafter"/>
</dbReference>
<dbReference type="GO" id="GO:0005654">
    <property type="term" value="C:nucleoplasm"/>
    <property type="evidence" value="ECO:0007669"/>
    <property type="project" value="TreeGrafter"/>
</dbReference>
<comment type="similarity">
    <text evidence="1">Belongs to the protein-tyrosine phosphatase family. Non-receptor class subfamily.</text>
</comment>
<evidence type="ECO:0000313" key="5">
    <source>
        <dbReference type="EMBL" id="KZT56359.1"/>
    </source>
</evidence>
<feature type="domain" description="Tyrosine specific protein phosphatases" evidence="4">
    <location>
        <begin position="87"/>
        <end position="148"/>
    </location>
</feature>
<dbReference type="InterPro" id="IPR029021">
    <property type="entry name" value="Prot-tyrosine_phosphatase-like"/>
</dbReference>
<dbReference type="GO" id="GO:0005737">
    <property type="term" value="C:cytoplasm"/>
    <property type="evidence" value="ECO:0007669"/>
    <property type="project" value="TreeGrafter"/>
</dbReference>
<evidence type="ECO:0000259" key="3">
    <source>
        <dbReference type="PROSITE" id="PS50054"/>
    </source>
</evidence>
<name>A0A165F7X4_9BASI</name>